<dbReference type="RefSeq" id="WP_008603520.1">
    <property type="nucleotide sequence ID" value="NZ_AMRV01000010.1"/>
</dbReference>
<gene>
    <name evidence="2" type="ORF">C725_2564</name>
</gene>
<protein>
    <submittedName>
        <fullName evidence="2">Uncharacterized protein</fullName>
    </submittedName>
</protein>
<accession>M2TK66</accession>
<name>M2TK66_9SPHN</name>
<dbReference type="Proteomes" id="UP000011717">
    <property type="component" value="Unassembled WGS sequence"/>
</dbReference>
<dbReference type="OrthoDB" id="9958982at2"/>
<evidence type="ECO:0000313" key="3">
    <source>
        <dbReference type="Proteomes" id="UP000011717"/>
    </source>
</evidence>
<feature type="region of interest" description="Disordered" evidence="1">
    <location>
        <begin position="59"/>
        <end position="91"/>
    </location>
</feature>
<proteinExistence type="predicted"/>
<organism evidence="2 3">
    <name type="scientific">Pacificimonas flava</name>
    <dbReference type="NCBI Taxonomy" id="1234595"/>
    <lineage>
        <taxon>Bacteria</taxon>
        <taxon>Pseudomonadati</taxon>
        <taxon>Pseudomonadota</taxon>
        <taxon>Alphaproteobacteria</taxon>
        <taxon>Sphingomonadales</taxon>
        <taxon>Sphingosinicellaceae</taxon>
        <taxon>Pacificimonas</taxon>
    </lineage>
</organism>
<evidence type="ECO:0000256" key="1">
    <source>
        <dbReference type="SAM" id="MobiDB-lite"/>
    </source>
</evidence>
<evidence type="ECO:0000313" key="2">
    <source>
        <dbReference type="EMBL" id="EMD82076.1"/>
    </source>
</evidence>
<dbReference type="AlphaFoldDB" id="M2TK66"/>
<reference evidence="2 3" key="1">
    <citation type="journal article" date="2013" name="Genome Announc.">
        <title>Draft Genome Sequence of Strain JLT2015T, Belonging to the Family Sphingomonadaceae of the Alphaproteobacteria.</title>
        <authorList>
            <person name="Tang K."/>
            <person name="Liu K."/>
            <person name="Li S."/>
            <person name="Jiao N."/>
        </authorList>
    </citation>
    <scope>NUCLEOTIDE SEQUENCE [LARGE SCALE GENOMIC DNA]</scope>
    <source>
        <strain evidence="2 3">JLT2015</strain>
    </source>
</reference>
<sequence length="91" mass="9296">MIGKVIGATIGRKAARTLGTTIGGPAGAAIGYGLVSRRFRKLAFGGLAVMGGLAAYRKMKEQSRGPVTGAADGPAQERSNEDPLPVYAPHS</sequence>
<comment type="caution">
    <text evidence="2">The sequence shown here is derived from an EMBL/GenBank/DDBJ whole genome shotgun (WGS) entry which is preliminary data.</text>
</comment>
<keyword evidence="3" id="KW-1185">Reference proteome</keyword>
<dbReference type="EMBL" id="AMRV01000010">
    <property type="protein sequence ID" value="EMD82076.1"/>
    <property type="molecule type" value="Genomic_DNA"/>
</dbReference>